<evidence type="ECO:0000256" key="6">
    <source>
        <dbReference type="ARBA" id="ARBA00023136"/>
    </source>
</evidence>
<dbReference type="SUPFAM" id="SSF103481">
    <property type="entry name" value="Multidrug resistance efflux transporter EmrE"/>
    <property type="match status" value="2"/>
</dbReference>
<feature type="transmembrane region" description="Helical" evidence="7">
    <location>
        <begin position="78"/>
        <end position="99"/>
    </location>
</feature>
<feature type="transmembrane region" description="Helical" evidence="7">
    <location>
        <begin position="276"/>
        <end position="294"/>
    </location>
</feature>
<feature type="transmembrane region" description="Helical" evidence="7">
    <location>
        <begin position="135"/>
        <end position="155"/>
    </location>
</feature>
<proteinExistence type="inferred from homology"/>
<dbReference type="PANTHER" id="PTHR32322">
    <property type="entry name" value="INNER MEMBRANE TRANSPORTER"/>
    <property type="match status" value="1"/>
</dbReference>
<keyword evidence="4 7" id="KW-0812">Transmembrane</keyword>
<dbReference type="RefSeq" id="WP_201428634.1">
    <property type="nucleotide sequence ID" value="NZ_JAEQMG010000163.1"/>
</dbReference>
<dbReference type="InterPro" id="IPR050638">
    <property type="entry name" value="AA-Vitamin_Transporters"/>
</dbReference>
<keyword evidence="10" id="KW-1185">Reference proteome</keyword>
<evidence type="ECO:0000256" key="1">
    <source>
        <dbReference type="ARBA" id="ARBA00004651"/>
    </source>
</evidence>
<comment type="caution">
    <text evidence="9">The sequence shown here is derived from an EMBL/GenBank/DDBJ whole genome shotgun (WGS) entry which is preliminary data.</text>
</comment>
<dbReference type="PANTHER" id="PTHR32322:SF18">
    <property type="entry name" value="S-ADENOSYLMETHIONINE_S-ADENOSYLHOMOCYSTEINE TRANSPORTER"/>
    <property type="match status" value="1"/>
</dbReference>
<dbReference type="EMBL" id="JAEQMG010000163">
    <property type="protein sequence ID" value="MBK6089943.1"/>
    <property type="molecule type" value="Genomic_DNA"/>
</dbReference>
<keyword evidence="6 7" id="KW-0472">Membrane</keyword>
<dbReference type="Proteomes" id="UP000633365">
    <property type="component" value="Unassembled WGS sequence"/>
</dbReference>
<feature type="transmembrane region" description="Helical" evidence="7">
    <location>
        <begin position="161"/>
        <end position="181"/>
    </location>
</feature>
<evidence type="ECO:0000256" key="7">
    <source>
        <dbReference type="SAM" id="Phobius"/>
    </source>
</evidence>
<comment type="similarity">
    <text evidence="2">Belongs to the EamA transporter family.</text>
</comment>
<evidence type="ECO:0000256" key="3">
    <source>
        <dbReference type="ARBA" id="ARBA00022475"/>
    </source>
</evidence>
<dbReference type="InterPro" id="IPR000620">
    <property type="entry name" value="EamA_dom"/>
</dbReference>
<evidence type="ECO:0000313" key="9">
    <source>
        <dbReference type="EMBL" id="MBK6089943.1"/>
    </source>
</evidence>
<dbReference type="Pfam" id="PF00892">
    <property type="entry name" value="EamA"/>
    <property type="match status" value="2"/>
</dbReference>
<comment type="subcellular location">
    <subcellularLocation>
        <location evidence="1">Cell membrane</location>
        <topology evidence="1">Multi-pass membrane protein</topology>
    </subcellularLocation>
</comment>
<evidence type="ECO:0000256" key="5">
    <source>
        <dbReference type="ARBA" id="ARBA00022989"/>
    </source>
</evidence>
<dbReference type="InterPro" id="IPR037185">
    <property type="entry name" value="EmrE-like"/>
</dbReference>
<evidence type="ECO:0000256" key="2">
    <source>
        <dbReference type="ARBA" id="ARBA00007362"/>
    </source>
</evidence>
<evidence type="ECO:0000313" key="10">
    <source>
        <dbReference type="Proteomes" id="UP000633365"/>
    </source>
</evidence>
<feature type="domain" description="EamA" evidence="8">
    <location>
        <begin position="12"/>
        <end position="152"/>
    </location>
</feature>
<organism evidence="9 10">
    <name type="scientific">Ruminococcus difficilis</name>
    <dbReference type="NCBI Taxonomy" id="2763069"/>
    <lineage>
        <taxon>Bacteria</taxon>
        <taxon>Bacillati</taxon>
        <taxon>Bacillota</taxon>
        <taxon>Clostridia</taxon>
        <taxon>Eubacteriales</taxon>
        <taxon>Oscillospiraceae</taxon>
        <taxon>Ruminococcus</taxon>
    </lineage>
</organism>
<keyword evidence="5 7" id="KW-1133">Transmembrane helix</keyword>
<protein>
    <submittedName>
        <fullName evidence="9">DMT family transporter</fullName>
    </submittedName>
</protein>
<evidence type="ECO:0000259" key="8">
    <source>
        <dbReference type="Pfam" id="PF00892"/>
    </source>
</evidence>
<accession>A0A935C758</accession>
<keyword evidence="3" id="KW-1003">Cell membrane</keyword>
<reference evidence="9" key="1">
    <citation type="submission" date="2021-01" db="EMBL/GenBank/DDBJ databases">
        <title>Genome public.</title>
        <authorList>
            <person name="Liu C."/>
            <person name="Sun Q."/>
        </authorList>
    </citation>
    <scope>NUCLEOTIDE SEQUENCE</scope>
    <source>
        <strain evidence="9">M6</strain>
    </source>
</reference>
<feature type="transmembrane region" description="Helical" evidence="7">
    <location>
        <begin position="46"/>
        <end position="66"/>
    </location>
</feature>
<dbReference type="AlphaFoldDB" id="A0A935C758"/>
<feature type="transmembrane region" description="Helical" evidence="7">
    <location>
        <begin position="193"/>
        <end position="212"/>
    </location>
</feature>
<feature type="transmembrane region" description="Helical" evidence="7">
    <location>
        <begin position="111"/>
        <end position="128"/>
    </location>
</feature>
<feature type="transmembrane region" description="Helical" evidence="7">
    <location>
        <begin position="224"/>
        <end position="245"/>
    </location>
</feature>
<name>A0A935C758_9FIRM</name>
<dbReference type="GO" id="GO:0005886">
    <property type="term" value="C:plasma membrane"/>
    <property type="evidence" value="ECO:0007669"/>
    <property type="project" value="UniProtKB-SubCell"/>
</dbReference>
<feature type="transmembrane region" description="Helical" evidence="7">
    <location>
        <begin position="252"/>
        <end position="270"/>
    </location>
</feature>
<feature type="domain" description="EamA" evidence="8">
    <location>
        <begin position="162"/>
        <end position="295"/>
    </location>
</feature>
<gene>
    <name evidence="9" type="ORF">JKK62_15060</name>
</gene>
<evidence type="ECO:0000256" key="4">
    <source>
        <dbReference type="ARBA" id="ARBA00022692"/>
    </source>
</evidence>
<sequence length="303" mass="33070">MIQNLLKRKWVAMLAAVLCTVLWGSAYPVIKYGYQVMAITSVADKLMFAGVRFVLAGLMVFVFTWCKNRRVPVIPRDRIGGVLLYGFLQTGLMYILNYIGVANTTATKTSIITAASAFFAVLFAPLFFKDEHLTVWKVVGVLIGMTGIFLVNNTALDGFSFMGEGLVLISMLLNTAGSFVGKRVSKGIVYESTAYQLGLGGSLILVIALIMGGRFPLTWQSVGIVLFLAFVSAAAFTLWTALLVLHEAGQILVFNMLIPVTGALWSYVILGEDRVFEPLYMVSILLTAVGIILVNRPEKSKQG</sequence>